<accession>A0ACC0XND2</accession>
<organism evidence="1 2">
    <name type="scientific">Pistacia integerrima</name>
    <dbReference type="NCBI Taxonomy" id="434235"/>
    <lineage>
        <taxon>Eukaryota</taxon>
        <taxon>Viridiplantae</taxon>
        <taxon>Streptophyta</taxon>
        <taxon>Embryophyta</taxon>
        <taxon>Tracheophyta</taxon>
        <taxon>Spermatophyta</taxon>
        <taxon>Magnoliopsida</taxon>
        <taxon>eudicotyledons</taxon>
        <taxon>Gunneridae</taxon>
        <taxon>Pentapetalae</taxon>
        <taxon>rosids</taxon>
        <taxon>malvids</taxon>
        <taxon>Sapindales</taxon>
        <taxon>Anacardiaceae</taxon>
        <taxon>Pistacia</taxon>
    </lineage>
</organism>
<protein>
    <submittedName>
        <fullName evidence="1">Uncharacterized protein</fullName>
    </submittedName>
</protein>
<gene>
    <name evidence="1" type="ORF">Pint_11199</name>
</gene>
<sequence>MPKLLGTTTQGDRFGKFVELQFDKNGRISGAAVRTYLLERSRVCQVQILKETIIAFTFSVQRHLRREFFRVVAAILHLGNIDFAKGEEVDSSVIKDEKSRFHLNTTAELLRCDAKSLEDALIKRVMVTPEEVITRTLDRGSAAGSRDALAKTIYSRLFDWLVDKINSSIGQDPNSKSLIGVLDIYGFESFKFNR</sequence>
<proteinExistence type="predicted"/>
<dbReference type="Proteomes" id="UP001163603">
    <property type="component" value="Chromosome 12"/>
</dbReference>
<name>A0ACC0XND2_9ROSI</name>
<evidence type="ECO:0000313" key="1">
    <source>
        <dbReference type="EMBL" id="KAJ0018853.1"/>
    </source>
</evidence>
<reference evidence="2" key="1">
    <citation type="journal article" date="2023" name="G3 (Bethesda)">
        <title>Genome assembly and association tests identify interacting loci associated with vigor, precocity, and sex in interspecific pistachio rootstocks.</title>
        <authorList>
            <person name="Palmer W."/>
            <person name="Jacygrad E."/>
            <person name="Sagayaradj S."/>
            <person name="Cavanaugh K."/>
            <person name="Han R."/>
            <person name="Bertier L."/>
            <person name="Beede B."/>
            <person name="Kafkas S."/>
            <person name="Golino D."/>
            <person name="Preece J."/>
            <person name="Michelmore R."/>
        </authorList>
    </citation>
    <scope>NUCLEOTIDE SEQUENCE [LARGE SCALE GENOMIC DNA]</scope>
</reference>
<keyword evidence="2" id="KW-1185">Reference proteome</keyword>
<evidence type="ECO:0000313" key="2">
    <source>
        <dbReference type="Proteomes" id="UP001163603"/>
    </source>
</evidence>
<dbReference type="EMBL" id="CM047747">
    <property type="protein sequence ID" value="KAJ0018853.1"/>
    <property type="molecule type" value="Genomic_DNA"/>
</dbReference>
<comment type="caution">
    <text evidence="1">The sequence shown here is derived from an EMBL/GenBank/DDBJ whole genome shotgun (WGS) entry which is preliminary data.</text>
</comment>